<keyword evidence="2" id="KW-1185">Reference proteome</keyword>
<dbReference type="OrthoDB" id="8897346at2759"/>
<gene>
    <name evidence="1" type="ORF">IRJ41_003238</name>
</gene>
<sequence>MISGRNLTDKNMDHIKHRTQDGAAKAGEWKDERWKKGKRLDNKEGWNGAGLCELELKIRMEVGLTGNMEERKDREKQNFKIVGNDTKGQSRIIDGLKVKSGYGKIRTLKKEVKAANVIMKLPAREESVSQLDVSEYLVLLKALRINLPKGVLNPKVIKLSHNANIIQKAQDIVKDLESFKLQFNCIPRLGCRKVKNSLALKNNGKVLEMTMMIFFKKIKDTEKTLRAKWRENTSNAVCGFSFRHKYKTTAISTPAMYATTQTRSWKHLEVGDNVANVSEGVAVNIKTIEEKEYHNESSLSQSSPKFGHFFQNPADEIECLKFFHELGEIGNEQKVRYTRYTKVDFGFLSGRLDFLADITDSKVNANAKGSERDKMLIECKGTAGDMVGKLFTKPNNDSRRAQLDEKHEYCCQVQAYMYILNKSAKQTQGFTSDRAVMVIRHYHKNGQNPRDFYWNFLEKNETVQQQIDELCAFCQEEVLACFLAVLNLIFQLEI</sequence>
<protein>
    <submittedName>
        <fullName evidence="1">Uncharacterized protein</fullName>
    </submittedName>
</protein>
<organism evidence="1 2">
    <name type="scientific">Triplophysa rosa</name>
    <name type="common">Cave loach</name>
    <dbReference type="NCBI Taxonomy" id="992332"/>
    <lineage>
        <taxon>Eukaryota</taxon>
        <taxon>Metazoa</taxon>
        <taxon>Chordata</taxon>
        <taxon>Craniata</taxon>
        <taxon>Vertebrata</taxon>
        <taxon>Euteleostomi</taxon>
        <taxon>Actinopterygii</taxon>
        <taxon>Neopterygii</taxon>
        <taxon>Teleostei</taxon>
        <taxon>Ostariophysi</taxon>
        <taxon>Cypriniformes</taxon>
        <taxon>Nemacheilidae</taxon>
        <taxon>Triplophysa</taxon>
    </lineage>
</organism>
<reference evidence="1" key="1">
    <citation type="submission" date="2021-02" db="EMBL/GenBank/DDBJ databases">
        <title>Comparative genomics reveals that relaxation of natural selection precedes convergent phenotypic evolution of cavefish.</title>
        <authorList>
            <person name="Peng Z."/>
        </authorList>
    </citation>
    <scope>NUCLEOTIDE SEQUENCE</scope>
    <source>
        <tissue evidence="1">Muscle</tissue>
    </source>
</reference>
<accession>A0A9W8C310</accession>
<dbReference type="EMBL" id="JAFHDT010000008">
    <property type="protein sequence ID" value="KAI7806277.1"/>
    <property type="molecule type" value="Genomic_DNA"/>
</dbReference>
<dbReference type="AlphaFoldDB" id="A0A9W8C310"/>
<evidence type="ECO:0000313" key="1">
    <source>
        <dbReference type="EMBL" id="KAI7806277.1"/>
    </source>
</evidence>
<comment type="caution">
    <text evidence="1">The sequence shown here is derived from an EMBL/GenBank/DDBJ whole genome shotgun (WGS) entry which is preliminary data.</text>
</comment>
<dbReference type="Proteomes" id="UP001059041">
    <property type="component" value="Linkage Group LG8"/>
</dbReference>
<name>A0A9W8C310_TRIRA</name>
<evidence type="ECO:0000313" key="2">
    <source>
        <dbReference type="Proteomes" id="UP001059041"/>
    </source>
</evidence>
<proteinExistence type="predicted"/>